<dbReference type="Gene3D" id="1.25.40.10">
    <property type="entry name" value="Tetratricopeptide repeat domain"/>
    <property type="match status" value="1"/>
</dbReference>
<dbReference type="InterPro" id="IPR011990">
    <property type="entry name" value="TPR-like_helical_dom_sf"/>
</dbReference>
<name>A0A2N3Y002_SACSN</name>
<evidence type="ECO:0000313" key="3">
    <source>
        <dbReference type="Proteomes" id="UP000233786"/>
    </source>
</evidence>
<dbReference type="SUPFAM" id="SSF46894">
    <property type="entry name" value="C-terminal effector domain of the bipartite response regulators"/>
    <property type="match status" value="1"/>
</dbReference>
<dbReference type="PANTHER" id="PTHR47691:SF3">
    <property type="entry name" value="HTH-TYPE TRANSCRIPTIONAL REGULATOR RV0890C-RELATED"/>
    <property type="match status" value="1"/>
</dbReference>
<dbReference type="OrthoDB" id="9812579at2"/>
<dbReference type="SUPFAM" id="SSF52540">
    <property type="entry name" value="P-loop containing nucleoside triphosphate hydrolases"/>
    <property type="match status" value="1"/>
</dbReference>
<dbReference type="Proteomes" id="UP000233786">
    <property type="component" value="Unassembled WGS sequence"/>
</dbReference>
<dbReference type="PANTHER" id="PTHR47691">
    <property type="entry name" value="REGULATOR-RELATED"/>
    <property type="match status" value="1"/>
</dbReference>
<dbReference type="Pfam" id="PF00196">
    <property type="entry name" value="GerE"/>
    <property type="match status" value="1"/>
</dbReference>
<dbReference type="Pfam" id="PF00931">
    <property type="entry name" value="NB-ARC"/>
    <property type="match status" value="1"/>
</dbReference>
<dbReference type="InterPro" id="IPR000792">
    <property type="entry name" value="Tscrpt_reg_LuxR_C"/>
</dbReference>
<dbReference type="GO" id="GO:0003677">
    <property type="term" value="F:DNA binding"/>
    <property type="evidence" value="ECO:0007669"/>
    <property type="project" value="InterPro"/>
</dbReference>
<dbReference type="EMBL" id="PJNB01000001">
    <property type="protein sequence ID" value="PKW16254.1"/>
    <property type="molecule type" value="Genomic_DNA"/>
</dbReference>
<keyword evidence="3" id="KW-1185">Reference proteome</keyword>
<reference evidence="2" key="1">
    <citation type="submission" date="2017-12" db="EMBL/GenBank/DDBJ databases">
        <title>Sequencing the genomes of 1000 Actinobacteria strains.</title>
        <authorList>
            <person name="Klenk H.-P."/>
        </authorList>
    </citation>
    <scope>NUCLEOTIDE SEQUENCE [LARGE SCALE GENOMIC DNA]</scope>
    <source>
        <strain evidence="2">DSM 44228</strain>
    </source>
</reference>
<evidence type="ECO:0000313" key="2">
    <source>
        <dbReference type="EMBL" id="PKW16254.1"/>
    </source>
</evidence>
<feature type="domain" description="HTH luxR-type" evidence="1">
    <location>
        <begin position="704"/>
        <end position="769"/>
    </location>
</feature>
<sequence>MALVSAEGLQEAAVTSFVGRRTELGEIRRGLSASRMLTLTGVGGVGKTRLAMRAAWEMRRSFPDGVYWAELASLDDGRLLPQSVATAMAIRDQFTTWTADTLADRLRERRALLVLDNFEHLLDSCAKLVATLLTRCPGLRILGTSREPLRTQGERVLPVLALGVPPDDMRCPAQELRRFEAIRLFEDRAAAAVPHFEVDDRNGPAVARLCRRLDGIPLAVELAAASLRVLSPDDLLRRLDDRFRVLISGNRGSLPRHQTLRASIDWSFALCTEHERALWARMSIFAASCDVAAVEAVCADAALPQGDILTALTGLVDKSIVIRDARETGACYRLLETIRQYGREVLHTAGQEQELRKRHRDWYVKFAEETRRRWFGPAQLDLAQQARLNDANVRAALDFCLAVSDESHQGLRLADAYRDLWRVGGLTSEGRSWFARLLDNDVEPSVPRIRALASASYLALMQNDLATAKGILEESRKLAEDFGQEQSATLYQVCEAVAAMQKHDFSNAIVLLEEFVARHQDSDELDWLASALLNLGICHSVLGDGERAMANWTKMRDLCVHHGETWRRTWALWGLGFAAWREGDWDRAEAFELQCMDAQRVFDDTTCAANCLETMSWIAASTERSEQAAQLAGAAHTLRRDRSGPLSQFPFLTEYQDRTQAQVRQSLGEERYARAFKKGTHLTFDQVTTQLLGEPAARRKSDREGTAEHLLTKREQEVADLVAQGMSNKQIAETLVISQHTAETHVEHILTKLGFTSRSQIAALVAQGKK</sequence>
<dbReference type="Gene3D" id="3.40.50.300">
    <property type="entry name" value="P-loop containing nucleotide triphosphate hydrolases"/>
    <property type="match status" value="1"/>
</dbReference>
<dbReference type="InterPro" id="IPR016032">
    <property type="entry name" value="Sig_transdc_resp-reg_C-effctor"/>
</dbReference>
<proteinExistence type="predicted"/>
<dbReference type="PRINTS" id="PR00364">
    <property type="entry name" value="DISEASERSIST"/>
</dbReference>
<dbReference type="CDD" id="cd06170">
    <property type="entry name" value="LuxR_C_like"/>
    <property type="match status" value="1"/>
</dbReference>
<dbReference type="SUPFAM" id="SSF48452">
    <property type="entry name" value="TPR-like"/>
    <property type="match status" value="1"/>
</dbReference>
<accession>A0A2N3Y002</accession>
<dbReference type="InterPro" id="IPR027417">
    <property type="entry name" value="P-loop_NTPase"/>
</dbReference>
<dbReference type="InterPro" id="IPR058852">
    <property type="entry name" value="HTH_77"/>
</dbReference>
<dbReference type="Pfam" id="PF25872">
    <property type="entry name" value="HTH_77"/>
    <property type="match status" value="1"/>
</dbReference>
<evidence type="ECO:0000259" key="1">
    <source>
        <dbReference type="PROSITE" id="PS50043"/>
    </source>
</evidence>
<dbReference type="PRINTS" id="PR00038">
    <property type="entry name" value="HTHLUXR"/>
</dbReference>
<dbReference type="InterPro" id="IPR036388">
    <property type="entry name" value="WH-like_DNA-bd_sf"/>
</dbReference>
<comment type="caution">
    <text evidence="2">The sequence shown here is derived from an EMBL/GenBank/DDBJ whole genome shotgun (WGS) entry which is preliminary data.</text>
</comment>
<dbReference type="SMART" id="SM00421">
    <property type="entry name" value="HTH_LUXR"/>
    <property type="match status" value="1"/>
</dbReference>
<organism evidence="2 3">
    <name type="scientific">Saccharopolyspora spinosa</name>
    <dbReference type="NCBI Taxonomy" id="60894"/>
    <lineage>
        <taxon>Bacteria</taxon>
        <taxon>Bacillati</taxon>
        <taxon>Actinomycetota</taxon>
        <taxon>Actinomycetes</taxon>
        <taxon>Pseudonocardiales</taxon>
        <taxon>Pseudonocardiaceae</taxon>
        <taxon>Saccharopolyspora</taxon>
    </lineage>
</organism>
<protein>
    <submittedName>
        <fullName evidence="2">ATPase</fullName>
    </submittedName>
</protein>
<dbReference type="GO" id="GO:0043531">
    <property type="term" value="F:ADP binding"/>
    <property type="evidence" value="ECO:0007669"/>
    <property type="project" value="InterPro"/>
</dbReference>
<dbReference type="Gene3D" id="1.10.10.10">
    <property type="entry name" value="Winged helix-like DNA-binding domain superfamily/Winged helix DNA-binding domain"/>
    <property type="match status" value="1"/>
</dbReference>
<dbReference type="STRING" id="994479.GCA_000194155_05465"/>
<dbReference type="GO" id="GO:0006355">
    <property type="term" value="P:regulation of DNA-templated transcription"/>
    <property type="evidence" value="ECO:0007669"/>
    <property type="project" value="InterPro"/>
</dbReference>
<dbReference type="InterPro" id="IPR002182">
    <property type="entry name" value="NB-ARC"/>
</dbReference>
<gene>
    <name evidence="2" type="ORF">A8926_4067</name>
</gene>
<dbReference type="PROSITE" id="PS50043">
    <property type="entry name" value="HTH_LUXR_2"/>
    <property type="match status" value="1"/>
</dbReference>
<dbReference type="AlphaFoldDB" id="A0A2N3Y002"/>